<dbReference type="AlphaFoldDB" id="A0A5J4ZJ56"/>
<accession>A0A5J4ZJ56</accession>
<sequence length="121" mass="13902">MGELHQRVGPAKGSTYGRTIDVDELYWTGFDDVDVVIDVDDNSHFNFSDFDDEEWKCNSDELGTTNNNEDIRDEVNDTFMDVEDGHISYYKFDDGHGQYSSNNDGKTRLVDRSVLKDFSIQ</sequence>
<dbReference type="Proteomes" id="UP000325577">
    <property type="component" value="Linkage Group LG7"/>
</dbReference>
<dbReference type="EMBL" id="CM018050">
    <property type="protein sequence ID" value="KAA8518079.1"/>
    <property type="molecule type" value="Genomic_DNA"/>
</dbReference>
<name>A0A5J4ZJ56_9ASTE</name>
<gene>
    <name evidence="1" type="ORF">F0562_015553</name>
</gene>
<organism evidence="1 2">
    <name type="scientific">Nyssa sinensis</name>
    <dbReference type="NCBI Taxonomy" id="561372"/>
    <lineage>
        <taxon>Eukaryota</taxon>
        <taxon>Viridiplantae</taxon>
        <taxon>Streptophyta</taxon>
        <taxon>Embryophyta</taxon>
        <taxon>Tracheophyta</taxon>
        <taxon>Spermatophyta</taxon>
        <taxon>Magnoliopsida</taxon>
        <taxon>eudicotyledons</taxon>
        <taxon>Gunneridae</taxon>
        <taxon>Pentapetalae</taxon>
        <taxon>asterids</taxon>
        <taxon>Cornales</taxon>
        <taxon>Nyssaceae</taxon>
        <taxon>Nyssa</taxon>
    </lineage>
</organism>
<keyword evidence="2" id="KW-1185">Reference proteome</keyword>
<evidence type="ECO:0000313" key="2">
    <source>
        <dbReference type="Proteomes" id="UP000325577"/>
    </source>
</evidence>
<reference evidence="1 2" key="1">
    <citation type="submission" date="2019-09" db="EMBL/GenBank/DDBJ databases">
        <title>A chromosome-level genome assembly of the Chinese tupelo Nyssa sinensis.</title>
        <authorList>
            <person name="Yang X."/>
            <person name="Kang M."/>
            <person name="Yang Y."/>
            <person name="Xiong H."/>
            <person name="Wang M."/>
            <person name="Zhang Z."/>
            <person name="Wang Z."/>
            <person name="Wu H."/>
            <person name="Ma T."/>
            <person name="Liu J."/>
            <person name="Xi Z."/>
        </authorList>
    </citation>
    <scope>NUCLEOTIDE SEQUENCE [LARGE SCALE GENOMIC DNA]</scope>
    <source>
        <strain evidence="1">J267</strain>
        <tissue evidence="1">Leaf</tissue>
    </source>
</reference>
<protein>
    <submittedName>
        <fullName evidence="1">Uncharacterized protein</fullName>
    </submittedName>
</protein>
<proteinExistence type="predicted"/>
<evidence type="ECO:0000313" key="1">
    <source>
        <dbReference type="EMBL" id="KAA8518079.1"/>
    </source>
</evidence>